<dbReference type="AlphaFoldDB" id="A0A1M5HKI7"/>
<name>A0A1M5HKI7_9BACT</name>
<dbReference type="PIRSF" id="PIRSF001220">
    <property type="entry name" value="L-ASNase_gatD"/>
    <property type="match status" value="1"/>
</dbReference>
<reference evidence="5" key="1">
    <citation type="submission" date="2016-11" db="EMBL/GenBank/DDBJ databases">
        <authorList>
            <person name="Varghese N."/>
            <person name="Submissions S."/>
        </authorList>
    </citation>
    <scope>NUCLEOTIDE SEQUENCE [LARGE SCALE GENOMIC DNA]</scope>
    <source>
        <strain evidence="5">DSM 9756</strain>
    </source>
</reference>
<feature type="domain" description="L-asparaginase N-terminal" evidence="3">
    <location>
        <begin position="3"/>
        <end position="155"/>
    </location>
</feature>
<dbReference type="EMBL" id="FQVB01000046">
    <property type="protein sequence ID" value="SHG16474.1"/>
    <property type="molecule type" value="Genomic_DNA"/>
</dbReference>
<dbReference type="GO" id="GO:0004067">
    <property type="term" value="F:asparaginase activity"/>
    <property type="evidence" value="ECO:0007669"/>
    <property type="project" value="UniProtKB-UniRule"/>
</dbReference>
<feature type="active site" description="O-isoaspartyl threonine intermediate" evidence="1">
    <location>
        <position position="12"/>
    </location>
</feature>
<feature type="binding site" evidence="2">
    <location>
        <begin position="83"/>
        <end position="84"/>
    </location>
    <ligand>
        <name>substrate</name>
    </ligand>
</feature>
<dbReference type="PANTHER" id="PTHR11707:SF28">
    <property type="entry name" value="60 KDA LYSOPHOSPHOLIPASE"/>
    <property type="match status" value="1"/>
</dbReference>
<evidence type="ECO:0000313" key="4">
    <source>
        <dbReference type="EMBL" id="SHG16474.1"/>
    </source>
</evidence>
<dbReference type="PRINTS" id="PR00139">
    <property type="entry name" value="ASNGLNASE"/>
</dbReference>
<dbReference type="PANTHER" id="PTHR11707">
    <property type="entry name" value="L-ASPARAGINASE"/>
    <property type="match status" value="1"/>
</dbReference>
<dbReference type="InterPro" id="IPR006034">
    <property type="entry name" value="Asparaginase/glutaminase-like"/>
</dbReference>
<dbReference type="Pfam" id="PF00710">
    <property type="entry name" value="Asparaginase"/>
    <property type="match status" value="1"/>
</dbReference>
<protein>
    <submittedName>
        <fullName evidence="4">L-asparaginase</fullName>
    </submittedName>
</protein>
<dbReference type="STRING" id="1121391.SAMN02745206_03376"/>
<evidence type="ECO:0000256" key="1">
    <source>
        <dbReference type="PIRSR" id="PIRSR001220-1"/>
    </source>
</evidence>
<keyword evidence="5" id="KW-1185">Reference proteome</keyword>
<proteinExistence type="predicted"/>
<dbReference type="InterPro" id="IPR036152">
    <property type="entry name" value="Asp/glu_Ase-like_sf"/>
</dbReference>
<dbReference type="OrthoDB" id="9788068at2"/>
<feature type="binding site" evidence="2">
    <location>
        <position position="54"/>
    </location>
    <ligand>
        <name>substrate</name>
    </ligand>
</feature>
<dbReference type="InterPro" id="IPR027474">
    <property type="entry name" value="L-asparaginase_N"/>
</dbReference>
<evidence type="ECO:0000313" key="5">
    <source>
        <dbReference type="Proteomes" id="UP000184076"/>
    </source>
</evidence>
<gene>
    <name evidence="4" type="ORF">SAMN02745206_03376</name>
</gene>
<dbReference type="PIRSF" id="PIRSF500176">
    <property type="entry name" value="L_ASNase"/>
    <property type="match status" value="1"/>
</dbReference>
<sequence>MEKICIFTTGGTIDKVYFDQMSRYEVGEPQVEVILKEANVTVDYEIRPLLRKDSLDLTDADRALIRRAVEECASSRIVITHGTDTMKETAEKLRGIPGKVIVLTGAIEPARIKSSDAPFNVGAAVAAVQTLPPGVYIAMNGRIFDPRKVRKNREANRFEELETEGVGSRRP</sequence>
<dbReference type="Gene3D" id="3.40.50.1170">
    <property type="entry name" value="L-asparaginase, N-terminal domain"/>
    <property type="match status" value="1"/>
</dbReference>
<dbReference type="PROSITE" id="PS51732">
    <property type="entry name" value="ASN_GLN_ASE_3"/>
    <property type="match status" value="1"/>
</dbReference>
<dbReference type="Proteomes" id="UP000184076">
    <property type="component" value="Unassembled WGS sequence"/>
</dbReference>
<dbReference type="InterPro" id="IPR037152">
    <property type="entry name" value="L-asparaginase_N_sf"/>
</dbReference>
<evidence type="ECO:0000256" key="2">
    <source>
        <dbReference type="PIRSR" id="PIRSR001220-2"/>
    </source>
</evidence>
<evidence type="ECO:0000259" key="3">
    <source>
        <dbReference type="Pfam" id="PF00710"/>
    </source>
</evidence>
<accession>A0A1M5HKI7</accession>
<dbReference type="RefSeq" id="WP_073041597.1">
    <property type="nucleotide sequence ID" value="NZ_FQVB01000046.1"/>
</dbReference>
<organism evidence="4 5">
    <name type="scientific">Desulfacinum infernum DSM 9756</name>
    <dbReference type="NCBI Taxonomy" id="1121391"/>
    <lineage>
        <taxon>Bacteria</taxon>
        <taxon>Pseudomonadati</taxon>
        <taxon>Thermodesulfobacteriota</taxon>
        <taxon>Syntrophobacteria</taxon>
        <taxon>Syntrophobacterales</taxon>
        <taxon>Syntrophobacteraceae</taxon>
        <taxon>Desulfacinum</taxon>
    </lineage>
</organism>
<dbReference type="SUPFAM" id="SSF53774">
    <property type="entry name" value="Glutaminase/Asparaginase"/>
    <property type="match status" value="1"/>
</dbReference>